<evidence type="ECO:0000313" key="2">
    <source>
        <dbReference type="Proteomes" id="UP000800094"/>
    </source>
</evidence>
<organism evidence="1 2">
    <name type="scientific">Trematosphaeria pertusa</name>
    <dbReference type="NCBI Taxonomy" id="390896"/>
    <lineage>
        <taxon>Eukaryota</taxon>
        <taxon>Fungi</taxon>
        <taxon>Dikarya</taxon>
        <taxon>Ascomycota</taxon>
        <taxon>Pezizomycotina</taxon>
        <taxon>Dothideomycetes</taxon>
        <taxon>Pleosporomycetidae</taxon>
        <taxon>Pleosporales</taxon>
        <taxon>Massarineae</taxon>
        <taxon>Trematosphaeriaceae</taxon>
        <taxon>Trematosphaeria</taxon>
    </lineage>
</organism>
<reference evidence="1" key="1">
    <citation type="journal article" date="2020" name="Stud. Mycol.">
        <title>101 Dothideomycetes genomes: a test case for predicting lifestyles and emergence of pathogens.</title>
        <authorList>
            <person name="Haridas S."/>
            <person name="Albert R."/>
            <person name="Binder M."/>
            <person name="Bloem J."/>
            <person name="Labutti K."/>
            <person name="Salamov A."/>
            <person name="Andreopoulos B."/>
            <person name="Baker S."/>
            <person name="Barry K."/>
            <person name="Bills G."/>
            <person name="Bluhm B."/>
            <person name="Cannon C."/>
            <person name="Castanera R."/>
            <person name="Culley D."/>
            <person name="Daum C."/>
            <person name="Ezra D."/>
            <person name="Gonzalez J."/>
            <person name="Henrissat B."/>
            <person name="Kuo A."/>
            <person name="Liang C."/>
            <person name="Lipzen A."/>
            <person name="Lutzoni F."/>
            <person name="Magnuson J."/>
            <person name="Mondo S."/>
            <person name="Nolan M."/>
            <person name="Ohm R."/>
            <person name="Pangilinan J."/>
            <person name="Park H.-J."/>
            <person name="Ramirez L."/>
            <person name="Alfaro M."/>
            <person name="Sun H."/>
            <person name="Tritt A."/>
            <person name="Yoshinaga Y."/>
            <person name="Zwiers L.-H."/>
            <person name="Turgeon B."/>
            <person name="Goodwin S."/>
            <person name="Spatafora J."/>
            <person name="Crous P."/>
            <person name="Grigoriev I."/>
        </authorList>
    </citation>
    <scope>NUCLEOTIDE SEQUENCE</scope>
    <source>
        <strain evidence="1">CBS 122368</strain>
    </source>
</reference>
<dbReference type="GeneID" id="54587900"/>
<evidence type="ECO:0000313" key="1">
    <source>
        <dbReference type="EMBL" id="KAF2254980.1"/>
    </source>
</evidence>
<proteinExistence type="predicted"/>
<gene>
    <name evidence="1" type="ORF">BU26DRAFT_583658</name>
</gene>
<dbReference type="AlphaFoldDB" id="A0A6A6IZD9"/>
<dbReference type="Proteomes" id="UP000800094">
    <property type="component" value="Unassembled WGS sequence"/>
</dbReference>
<sequence length="163" mass="17198">MLHVASGRNMLNAAIVCTQYAGSRSLRVGKRSKALHWKKRHDKGRGAVVPLDNTSVNAGGHGVFFPISVPLLGRTGCELMGGRGRGDTVLDSGPDYSQDLRHGAAERATFVTTLGRAPPENPDYYPGSEPRTGSVSAACCVKGESEFASPSHGPPLIVSNTLE</sequence>
<keyword evidence="2" id="KW-1185">Reference proteome</keyword>
<name>A0A6A6IZD9_9PLEO</name>
<dbReference type="EMBL" id="ML987190">
    <property type="protein sequence ID" value="KAF2254980.1"/>
    <property type="molecule type" value="Genomic_DNA"/>
</dbReference>
<dbReference type="RefSeq" id="XP_033689984.1">
    <property type="nucleotide sequence ID" value="XM_033834570.1"/>
</dbReference>
<accession>A0A6A6IZD9</accession>
<protein>
    <submittedName>
        <fullName evidence="1">Uncharacterized protein</fullName>
    </submittedName>
</protein>